<dbReference type="PANTHER" id="PTHR10794">
    <property type="entry name" value="ABHYDROLASE DOMAIN-CONTAINING PROTEIN"/>
    <property type="match status" value="1"/>
</dbReference>
<dbReference type="InterPro" id="IPR050960">
    <property type="entry name" value="AB_hydrolase_4_sf"/>
</dbReference>
<accession>A0AAQ4FHF0</accession>
<dbReference type="PANTHER" id="PTHR10794:SF63">
    <property type="entry name" value="ALPHA_BETA HYDROLASE 1, ISOFORM A"/>
    <property type="match status" value="1"/>
</dbReference>
<keyword evidence="4" id="KW-1185">Reference proteome</keyword>
<evidence type="ECO:0000313" key="3">
    <source>
        <dbReference type="EMBL" id="KAK8786590.1"/>
    </source>
</evidence>
<sequence length="345" mass="38105">MGVVPHLKAPFKGESLQCPACAAYVVYDALAMRKPRLVSRSGRLRRFLSVQMEAFVNGYFRTPVWCTGANLQRLVVCLYHRWLPRVNYRRELSVLSDRGLVALDWLNEDRPGSQRRPWRPLLPAVAALGFPGLVVNRGGYGAMPLTGHRITYTASVRDFAELVSKVRKPYQLECLLAAGVSLGGLLLSLHLCQRGPHAQLDAALAVSPPFDLAVATRTLSNAWGFNRLLNACITRGLVGRLRDSEEVVRVAKVIRADDVFRCWTLASFDPHSAAPAFGFQSAQVFYENCSSKGWLCMVQRPLVFLGSANDSLNLERTLPEDEMLKSPWLAAVVTQGGGHLGFVDG</sequence>
<name>A0AAQ4FHF0_AMBAM</name>
<dbReference type="PIRSF" id="PIRSF005211">
    <property type="entry name" value="Ab_hydro_YheT"/>
    <property type="match status" value="1"/>
</dbReference>
<evidence type="ECO:0000256" key="1">
    <source>
        <dbReference type="ARBA" id="ARBA00010884"/>
    </source>
</evidence>
<feature type="active site" description="Charge relay system" evidence="2">
    <location>
        <position position="339"/>
    </location>
</feature>
<dbReference type="Proteomes" id="UP001321473">
    <property type="component" value="Unassembled WGS sequence"/>
</dbReference>
<dbReference type="GO" id="GO:0047372">
    <property type="term" value="F:monoacylglycerol lipase activity"/>
    <property type="evidence" value="ECO:0007669"/>
    <property type="project" value="TreeGrafter"/>
</dbReference>
<gene>
    <name evidence="3" type="ORF">V5799_023635</name>
</gene>
<dbReference type="AlphaFoldDB" id="A0AAQ4FHF0"/>
<dbReference type="Gene3D" id="3.40.50.1820">
    <property type="entry name" value="alpha/beta hydrolase"/>
    <property type="match status" value="1"/>
</dbReference>
<organism evidence="3 4">
    <name type="scientific">Amblyomma americanum</name>
    <name type="common">Lone star tick</name>
    <dbReference type="NCBI Taxonomy" id="6943"/>
    <lineage>
        <taxon>Eukaryota</taxon>
        <taxon>Metazoa</taxon>
        <taxon>Ecdysozoa</taxon>
        <taxon>Arthropoda</taxon>
        <taxon>Chelicerata</taxon>
        <taxon>Arachnida</taxon>
        <taxon>Acari</taxon>
        <taxon>Parasitiformes</taxon>
        <taxon>Ixodida</taxon>
        <taxon>Ixodoidea</taxon>
        <taxon>Ixodidae</taxon>
        <taxon>Amblyomminae</taxon>
        <taxon>Amblyomma</taxon>
    </lineage>
</organism>
<proteinExistence type="inferred from homology"/>
<dbReference type="EMBL" id="JARKHS020002626">
    <property type="protein sequence ID" value="KAK8786590.1"/>
    <property type="molecule type" value="Genomic_DNA"/>
</dbReference>
<dbReference type="InterPro" id="IPR012020">
    <property type="entry name" value="ABHD4"/>
</dbReference>
<reference evidence="3 4" key="1">
    <citation type="journal article" date="2023" name="Arcadia Sci">
        <title>De novo assembly of a long-read Amblyomma americanum tick genome.</title>
        <authorList>
            <person name="Chou S."/>
            <person name="Poskanzer K.E."/>
            <person name="Rollins M."/>
            <person name="Thuy-Boun P.S."/>
        </authorList>
    </citation>
    <scope>NUCLEOTIDE SEQUENCE [LARGE SCALE GENOMIC DNA]</scope>
    <source>
        <strain evidence="3">F_SG_1</strain>
        <tissue evidence="3">Salivary glands</tissue>
    </source>
</reference>
<comment type="similarity">
    <text evidence="1">Belongs to the AB hydrolase superfamily. AB hydrolase 4 family.</text>
</comment>
<evidence type="ECO:0000313" key="4">
    <source>
        <dbReference type="Proteomes" id="UP001321473"/>
    </source>
</evidence>
<protein>
    <submittedName>
        <fullName evidence="3">Uncharacterized protein</fullName>
    </submittedName>
</protein>
<dbReference type="InterPro" id="IPR029058">
    <property type="entry name" value="AB_hydrolase_fold"/>
</dbReference>
<dbReference type="SUPFAM" id="SSF53474">
    <property type="entry name" value="alpha/beta-Hydrolases"/>
    <property type="match status" value="1"/>
</dbReference>
<feature type="active site" description="Charge relay system" evidence="2">
    <location>
        <position position="181"/>
    </location>
</feature>
<dbReference type="GO" id="GO:0051792">
    <property type="term" value="P:medium-chain fatty acid biosynthetic process"/>
    <property type="evidence" value="ECO:0007669"/>
    <property type="project" value="TreeGrafter"/>
</dbReference>
<feature type="active site" description="Charge relay system" evidence="2">
    <location>
        <position position="310"/>
    </location>
</feature>
<comment type="caution">
    <text evidence="3">The sequence shown here is derived from an EMBL/GenBank/DDBJ whole genome shotgun (WGS) entry which is preliminary data.</text>
</comment>
<evidence type="ECO:0000256" key="2">
    <source>
        <dbReference type="PIRSR" id="PIRSR005211-1"/>
    </source>
</evidence>
<dbReference type="GO" id="GO:0008126">
    <property type="term" value="F:acetylesterase activity"/>
    <property type="evidence" value="ECO:0007669"/>
    <property type="project" value="TreeGrafter"/>
</dbReference>
<dbReference type="GO" id="GO:0051793">
    <property type="term" value="P:medium-chain fatty acid catabolic process"/>
    <property type="evidence" value="ECO:0007669"/>
    <property type="project" value="TreeGrafter"/>
</dbReference>